<dbReference type="Proteomes" id="UP000481872">
    <property type="component" value="Unassembled WGS sequence"/>
</dbReference>
<feature type="domain" description="TfoX C-terminal" evidence="1">
    <location>
        <begin position="3"/>
        <end position="79"/>
    </location>
</feature>
<dbReference type="InterPro" id="IPR047525">
    <property type="entry name" value="TfoX-like"/>
</dbReference>
<dbReference type="Pfam" id="PF04994">
    <property type="entry name" value="TfoX_C"/>
    <property type="match status" value="1"/>
</dbReference>
<dbReference type="PANTHER" id="PTHR36121">
    <property type="entry name" value="PROTEIN SXY"/>
    <property type="match status" value="1"/>
</dbReference>
<dbReference type="PANTHER" id="PTHR36121:SF1">
    <property type="entry name" value="PROTEIN SXY"/>
    <property type="match status" value="1"/>
</dbReference>
<dbReference type="RefSeq" id="WP_199869787.1">
    <property type="nucleotide sequence ID" value="NZ_JAAGPU010000013.1"/>
</dbReference>
<dbReference type="EMBL" id="JAAGPU010000013">
    <property type="protein sequence ID" value="NEU04821.1"/>
    <property type="molecule type" value="Genomic_DNA"/>
</dbReference>
<name>A0A6M0H4L7_9CLOT</name>
<evidence type="ECO:0000313" key="2">
    <source>
        <dbReference type="EMBL" id="NEU04821.1"/>
    </source>
</evidence>
<evidence type="ECO:0000259" key="1">
    <source>
        <dbReference type="Pfam" id="PF04994"/>
    </source>
</evidence>
<reference evidence="2 3" key="1">
    <citation type="submission" date="2020-02" db="EMBL/GenBank/DDBJ databases">
        <title>Genome assembly of a novel Clostridium senegalense strain.</title>
        <authorList>
            <person name="Gupta T.B."/>
            <person name="Jauregui R."/>
            <person name="Maclean P."/>
            <person name="Nawarathana A."/>
            <person name="Brightwell G."/>
        </authorList>
    </citation>
    <scope>NUCLEOTIDE SEQUENCE [LARGE SCALE GENOMIC DNA]</scope>
    <source>
        <strain evidence="2 3">AGRFS4</strain>
    </source>
</reference>
<dbReference type="AlphaFoldDB" id="A0A6M0H4L7"/>
<gene>
    <name evidence="2" type="ORF">G3M99_08130</name>
</gene>
<dbReference type="InterPro" id="IPR007077">
    <property type="entry name" value="TfoX_C"/>
</dbReference>
<dbReference type="Gene3D" id="1.10.150.20">
    <property type="entry name" value="5' to 3' exonuclease, C-terminal subdomain"/>
    <property type="match status" value="1"/>
</dbReference>
<protein>
    <submittedName>
        <fullName evidence="2">TfoX/Sxy family protein</fullName>
    </submittedName>
</protein>
<sequence>MGELLKLPNIGEKVKKQLNEVGIFTYDELKNIGTEQVWMKIQEIDASACIHRLLALEGAIQGVKKTDLSKERKAELKDFYNCHKDK</sequence>
<evidence type="ECO:0000313" key="3">
    <source>
        <dbReference type="Proteomes" id="UP000481872"/>
    </source>
</evidence>
<organism evidence="2 3">
    <name type="scientific">Clostridium senegalense</name>
    <dbReference type="NCBI Taxonomy" id="1465809"/>
    <lineage>
        <taxon>Bacteria</taxon>
        <taxon>Bacillati</taxon>
        <taxon>Bacillota</taxon>
        <taxon>Clostridia</taxon>
        <taxon>Eubacteriales</taxon>
        <taxon>Clostridiaceae</taxon>
        <taxon>Clostridium</taxon>
    </lineage>
</organism>
<keyword evidence="3" id="KW-1185">Reference proteome</keyword>
<proteinExistence type="predicted"/>
<comment type="caution">
    <text evidence="2">The sequence shown here is derived from an EMBL/GenBank/DDBJ whole genome shotgun (WGS) entry which is preliminary data.</text>
</comment>
<accession>A0A6M0H4L7</accession>